<dbReference type="EMBL" id="LNIX01000028">
    <property type="protein sequence ID" value="OXA41724.1"/>
    <property type="molecule type" value="Genomic_DNA"/>
</dbReference>
<evidence type="ECO:0000313" key="7">
    <source>
        <dbReference type="Proteomes" id="UP000198287"/>
    </source>
</evidence>
<evidence type="ECO:0000256" key="4">
    <source>
        <dbReference type="PIRSR" id="PIRSR000097-3"/>
    </source>
</evidence>
<reference evidence="6 7" key="1">
    <citation type="submission" date="2015-12" db="EMBL/GenBank/DDBJ databases">
        <title>The genome of Folsomia candida.</title>
        <authorList>
            <person name="Faddeeva A."/>
            <person name="Derks M.F."/>
            <person name="Anvar Y."/>
            <person name="Smit S."/>
            <person name="Van Straalen N."/>
            <person name="Roelofs D."/>
        </authorList>
    </citation>
    <scope>NUCLEOTIDE SEQUENCE [LARGE SCALE GENOMIC DNA]</scope>
    <source>
        <strain evidence="6 7">VU population</strain>
        <tissue evidence="6">Whole body</tissue>
    </source>
</reference>
<dbReference type="SUPFAM" id="SSF51430">
    <property type="entry name" value="NAD(P)-linked oxidoreductase"/>
    <property type="match status" value="1"/>
</dbReference>
<dbReference type="InterPro" id="IPR020471">
    <property type="entry name" value="AKR"/>
</dbReference>
<feature type="active site" description="Proton donor" evidence="2">
    <location>
        <position position="50"/>
    </location>
</feature>
<keyword evidence="7" id="KW-1185">Reference proteome</keyword>
<dbReference type="InterPro" id="IPR036812">
    <property type="entry name" value="NAD(P)_OxRdtase_dom_sf"/>
</dbReference>
<feature type="site" description="Lowers pKa of active site Tyr" evidence="4">
    <location>
        <position position="80"/>
    </location>
</feature>
<keyword evidence="1" id="KW-0560">Oxidoreductase</keyword>
<organism evidence="6 7">
    <name type="scientific">Folsomia candida</name>
    <name type="common">Springtail</name>
    <dbReference type="NCBI Taxonomy" id="158441"/>
    <lineage>
        <taxon>Eukaryota</taxon>
        <taxon>Metazoa</taxon>
        <taxon>Ecdysozoa</taxon>
        <taxon>Arthropoda</taxon>
        <taxon>Hexapoda</taxon>
        <taxon>Collembola</taxon>
        <taxon>Entomobryomorpha</taxon>
        <taxon>Isotomoidea</taxon>
        <taxon>Isotomidae</taxon>
        <taxon>Proisotominae</taxon>
        <taxon>Folsomia</taxon>
    </lineage>
</organism>
<accession>A0A226DA42</accession>
<dbReference type="Proteomes" id="UP000198287">
    <property type="component" value="Unassembled WGS sequence"/>
</dbReference>
<dbReference type="FunFam" id="3.20.20.100:FF:000002">
    <property type="entry name" value="2,5-diketo-D-gluconic acid reductase A"/>
    <property type="match status" value="1"/>
</dbReference>
<evidence type="ECO:0000256" key="3">
    <source>
        <dbReference type="PIRSR" id="PIRSR000097-2"/>
    </source>
</evidence>
<feature type="binding site" evidence="3">
    <location>
        <position position="113"/>
    </location>
    <ligand>
        <name>substrate</name>
    </ligand>
</feature>
<dbReference type="GO" id="GO:0016616">
    <property type="term" value="F:oxidoreductase activity, acting on the CH-OH group of donors, NAD or NADP as acceptor"/>
    <property type="evidence" value="ECO:0007669"/>
    <property type="project" value="UniProtKB-ARBA"/>
</dbReference>
<dbReference type="PRINTS" id="PR00069">
    <property type="entry name" value="ALDKETRDTASE"/>
</dbReference>
<dbReference type="Pfam" id="PF00248">
    <property type="entry name" value="Aldo_ket_red"/>
    <property type="match status" value="1"/>
</dbReference>
<evidence type="ECO:0000256" key="2">
    <source>
        <dbReference type="PIRSR" id="PIRSR000097-1"/>
    </source>
</evidence>
<dbReference type="InterPro" id="IPR018170">
    <property type="entry name" value="Aldo/ket_reductase_CS"/>
</dbReference>
<evidence type="ECO:0000259" key="5">
    <source>
        <dbReference type="Pfam" id="PF00248"/>
    </source>
</evidence>
<dbReference type="Gene3D" id="3.20.20.100">
    <property type="entry name" value="NADP-dependent oxidoreductase domain"/>
    <property type="match status" value="1"/>
</dbReference>
<dbReference type="InterPro" id="IPR023210">
    <property type="entry name" value="NADP_OxRdtase_dom"/>
</dbReference>
<dbReference type="PROSITE" id="PS00063">
    <property type="entry name" value="ALDOKETO_REDUCTASE_3"/>
    <property type="match status" value="1"/>
</dbReference>
<evidence type="ECO:0000313" key="6">
    <source>
        <dbReference type="EMBL" id="OXA41724.1"/>
    </source>
</evidence>
<dbReference type="OrthoDB" id="416253at2759"/>
<name>A0A226DA42_FOLCA</name>
<evidence type="ECO:0000256" key="1">
    <source>
        <dbReference type="ARBA" id="ARBA00023002"/>
    </source>
</evidence>
<comment type="caution">
    <text evidence="6">The sequence shown here is derived from an EMBL/GenBank/DDBJ whole genome shotgun (WGS) entry which is preliminary data.</text>
</comment>
<dbReference type="PIRSF" id="PIRSF000097">
    <property type="entry name" value="AKR"/>
    <property type="match status" value="1"/>
</dbReference>
<dbReference type="PANTHER" id="PTHR11732">
    <property type="entry name" value="ALDO/KETO REDUCTASE"/>
    <property type="match status" value="1"/>
</dbReference>
<dbReference type="AlphaFoldDB" id="A0A226DA42"/>
<protein>
    <submittedName>
        <fullName evidence="6">Alcohol dehydrogenase [NADP(+)]</fullName>
    </submittedName>
</protein>
<proteinExistence type="predicted"/>
<feature type="domain" description="NADP-dependent oxidoreductase" evidence="5">
    <location>
        <begin position="26"/>
        <end position="304"/>
    </location>
</feature>
<dbReference type="STRING" id="158441.A0A226DA42"/>
<gene>
    <name evidence="6" type="ORF">Fcan01_23566</name>
</gene>
<dbReference type="OMA" id="RTNSENC"/>
<sequence length="333" mass="37743">MKFLKLNNGSNMPIVGLGLSVFPEDPKTVETSVELALPIGYRMFDTASLYKTEEHLGVTLKANLLKNPNIKRKDLFIVTKLPQIGMRPDLVDRFVTKSLKDLQLDYIDLYLIHWPIGMEFRGENDLFPMLDVTTKECAYDFKTDLEGIWKALEAQVKAGRVKSIGLSNVNETQIERIVKIAEILPANNQIELHAYIQQPKLRKLCEKYDISITAYYPIGGRNRLQYPEEWQKLAPPVPPLLDDPVVTAISKKHDKTPAQVLLRFLTQLNVAVIPKSSNANRLKENFNILNFTLDSDDMDKLRGLDQGESARTCFGMPGCDKHPEYPFPIAGSK</sequence>